<dbReference type="Proteomes" id="UP000001631">
    <property type="component" value="Unassembled WGS sequence"/>
</dbReference>
<evidence type="ECO:0000313" key="1">
    <source>
        <dbReference type="EMBL" id="EEH05809.1"/>
    </source>
</evidence>
<gene>
    <name evidence="1" type="ORF">HCBG_06073</name>
</gene>
<proteinExistence type="predicted"/>
<accession>C0NSE3</accession>
<sequence length="130" mass="14444">MSAVLGGEPAHAGISSTYADEHTQYAWATEPKPKDVMLESSYTTYGHEGMAYAHCDSSKLPLRFGKLLFSFSQALDIIALNFQQASDIVQNIQEALSLFLMIYQSCEKEKVSWLAISGEELYKSKIKPSN</sequence>
<reference evidence="1" key="1">
    <citation type="submission" date="2009-02" db="EMBL/GenBank/DDBJ databases">
        <title>The Genome Sequence of Ajellomyces capsulatus strain G186AR.</title>
        <authorList>
            <consortium name="The Broad Institute Genome Sequencing Platform"/>
            <person name="Champion M."/>
            <person name="Cuomo C."/>
            <person name="Ma L.-J."/>
            <person name="Henn M.R."/>
            <person name="Sil A."/>
            <person name="Goldman B."/>
            <person name="Young S.K."/>
            <person name="Kodira C.D."/>
            <person name="Zeng Q."/>
            <person name="Koehrsen M."/>
            <person name="Alvarado L."/>
            <person name="Berlin A."/>
            <person name="Borenstein D."/>
            <person name="Chen Z."/>
            <person name="Engels R."/>
            <person name="Freedman E."/>
            <person name="Gellesch M."/>
            <person name="Goldberg J."/>
            <person name="Griggs A."/>
            <person name="Gujja S."/>
            <person name="Heiman D."/>
            <person name="Hepburn T."/>
            <person name="Howarth C."/>
            <person name="Jen D."/>
            <person name="Larson L."/>
            <person name="Lewis B."/>
            <person name="Mehta T."/>
            <person name="Park D."/>
            <person name="Pearson M."/>
            <person name="Roberts A."/>
            <person name="Saif S."/>
            <person name="Shea T."/>
            <person name="Shenoy N."/>
            <person name="Sisk P."/>
            <person name="Stolte C."/>
            <person name="Sykes S."/>
            <person name="Walk T."/>
            <person name="White J."/>
            <person name="Yandava C."/>
            <person name="Klein B."/>
            <person name="McEwen J.G."/>
            <person name="Puccia R."/>
            <person name="Goldman G.H."/>
            <person name="Felipe M.S."/>
            <person name="Nino-Vega G."/>
            <person name="San-Blas G."/>
            <person name="Taylor J."/>
            <person name="Mendoza L."/>
            <person name="Galagan J."/>
            <person name="Nusbaum C."/>
            <person name="Birren B."/>
        </authorList>
    </citation>
    <scope>NUCLEOTIDE SEQUENCE</scope>
    <source>
        <strain evidence="1">G186AR</strain>
    </source>
</reference>
<dbReference type="RefSeq" id="XP_045286290.1">
    <property type="nucleotide sequence ID" value="XM_045433122.1"/>
</dbReference>
<dbReference type="EMBL" id="GG663370">
    <property type="protein sequence ID" value="EEH05809.1"/>
    <property type="molecule type" value="Genomic_DNA"/>
</dbReference>
<protein>
    <submittedName>
        <fullName evidence="1">Uncharacterized protein</fullName>
    </submittedName>
</protein>
<dbReference type="HOGENOM" id="CLU_1958932_0_0_1"/>
<name>C0NSE3_AJECG</name>
<dbReference type="AlphaFoldDB" id="C0NSE3"/>
<evidence type="ECO:0000313" key="2">
    <source>
        <dbReference type="Proteomes" id="UP000001631"/>
    </source>
</evidence>
<keyword evidence="2" id="KW-1185">Reference proteome</keyword>
<dbReference type="InParanoid" id="C0NSE3"/>
<dbReference type="GeneID" id="69039089"/>
<organism evidence="1 2">
    <name type="scientific">Ajellomyces capsulatus (strain G186AR / H82 / ATCC MYA-2454 / RMSCC 2432)</name>
    <name type="common">Darling's disease fungus</name>
    <name type="synonym">Histoplasma capsulatum</name>
    <dbReference type="NCBI Taxonomy" id="447093"/>
    <lineage>
        <taxon>Eukaryota</taxon>
        <taxon>Fungi</taxon>
        <taxon>Dikarya</taxon>
        <taxon>Ascomycota</taxon>
        <taxon>Pezizomycotina</taxon>
        <taxon>Eurotiomycetes</taxon>
        <taxon>Eurotiomycetidae</taxon>
        <taxon>Onygenales</taxon>
        <taxon>Ajellomycetaceae</taxon>
        <taxon>Histoplasma</taxon>
    </lineage>
</organism>